<evidence type="ECO:0000256" key="3">
    <source>
        <dbReference type="ARBA" id="ARBA00022896"/>
    </source>
</evidence>
<feature type="non-terminal residue" evidence="8">
    <location>
        <position position="192"/>
    </location>
</feature>
<keyword evidence="3" id="KW-0847">Vitamin C</keyword>
<evidence type="ECO:0000256" key="6">
    <source>
        <dbReference type="ARBA" id="ARBA00023004"/>
    </source>
</evidence>
<dbReference type="GO" id="GO:0005783">
    <property type="term" value="C:endoplasmic reticulum"/>
    <property type="evidence" value="ECO:0000318"/>
    <property type="project" value="GO_Central"/>
</dbReference>
<evidence type="ECO:0000256" key="4">
    <source>
        <dbReference type="ARBA" id="ARBA00022964"/>
    </source>
</evidence>
<dbReference type="PhylomeDB" id="A7RK76"/>
<dbReference type="eggNOG" id="KOG1591">
    <property type="taxonomic scope" value="Eukaryota"/>
</dbReference>
<evidence type="ECO:0000256" key="1">
    <source>
        <dbReference type="ARBA" id="ARBA00001961"/>
    </source>
</evidence>
<comment type="cofactor">
    <cofactor evidence="1">
        <name>L-ascorbate</name>
        <dbReference type="ChEBI" id="CHEBI:38290"/>
    </cofactor>
</comment>
<dbReference type="GO" id="GO:0005506">
    <property type="term" value="F:iron ion binding"/>
    <property type="evidence" value="ECO:0007669"/>
    <property type="project" value="InterPro"/>
</dbReference>
<evidence type="ECO:0000256" key="5">
    <source>
        <dbReference type="ARBA" id="ARBA00023002"/>
    </source>
</evidence>
<accession>A7RK76</accession>
<organism evidence="8 9">
    <name type="scientific">Nematostella vectensis</name>
    <name type="common">Starlet sea anemone</name>
    <dbReference type="NCBI Taxonomy" id="45351"/>
    <lineage>
        <taxon>Eukaryota</taxon>
        <taxon>Metazoa</taxon>
        <taxon>Cnidaria</taxon>
        <taxon>Anthozoa</taxon>
        <taxon>Hexacorallia</taxon>
        <taxon>Actiniaria</taxon>
        <taxon>Edwardsiidae</taxon>
        <taxon>Nematostella</taxon>
    </lineage>
</organism>
<keyword evidence="9" id="KW-1185">Reference proteome</keyword>
<keyword evidence="2" id="KW-0479">Metal-binding</keyword>
<dbReference type="HOGENOM" id="CLU_058132_6_0_1"/>
<evidence type="ECO:0000256" key="2">
    <source>
        <dbReference type="ARBA" id="ARBA00022723"/>
    </source>
</evidence>
<dbReference type="InterPro" id="IPR044862">
    <property type="entry name" value="Pro_4_hyd_alph_FE2OG_OXY"/>
</dbReference>
<dbReference type="InParanoid" id="A7RK76"/>
<keyword evidence="4" id="KW-0223">Dioxygenase</keyword>
<dbReference type="InterPro" id="IPR006620">
    <property type="entry name" value="Pro_4_hyd_alph"/>
</dbReference>
<proteinExistence type="predicted"/>
<gene>
    <name evidence="8" type="ORF">NEMVEDRAFT_v1g84143</name>
</gene>
<evidence type="ECO:0000313" key="8">
    <source>
        <dbReference type="EMBL" id="EDO48198.1"/>
    </source>
</evidence>
<evidence type="ECO:0000259" key="7">
    <source>
        <dbReference type="PROSITE" id="PS51471"/>
    </source>
</evidence>
<dbReference type="PROSITE" id="PS51471">
    <property type="entry name" value="FE2OG_OXY"/>
    <property type="match status" value="1"/>
</dbReference>
<dbReference type="FunFam" id="2.60.120.620:FF:000044">
    <property type="entry name" value="Predicted protein"/>
    <property type="match status" value="1"/>
</dbReference>
<name>A7RK76_NEMVE</name>
<reference evidence="8 9" key="1">
    <citation type="journal article" date="2007" name="Science">
        <title>Sea anemone genome reveals ancestral eumetazoan gene repertoire and genomic organization.</title>
        <authorList>
            <person name="Putnam N.H."/>
            <person name="Srivastava M."/>
            <person name="Hellsten U."/>
            <person name="Dirks B."/>
            <person name="Chapman J."/>
            <person name="Salamov A."/>
            <person name="Terry A."/>
            <person name="Shapiro H."/>
            <person name="Lindquist E."/>
            <person name="Kapitonov V.V."/>
            <person name="Jurka J."/>
            <person name="Genikhovich G."/>
            <person name="Grigoriev I.V."/>
            <person name="Lucas S.M."/>
            <person name="Steele R.E."/>
            <person name="Finnerty J.R."/>
            <person name="Technau U."/>
            <person name="Martindale M.Q."/>
            <person name="Rokhsar D.S."/>
        </authorList>
    </citation>
    <scope>NUCLEOTIDE SEQUENCE [LARGE SCALE GENOMIC DNA]</scope>
    <source>
        <strain evidence="9">CH2 X CH6</strain>
    </source>
</reference>
<dbReference type="EMBL" id="DS469515">
    <property type="protein sequence ID" value="EDO48198.1"/>
    <property type="molecule type" value="Genomic_DNA"/>
</dbReference>
<dbReference type="GO" id="GO:0031418">
    <property type="term" value="F:L-ascorbic acid binding"/>
    <property type="evidence" value="ECO:0007669"/>
    <property type="project" value="UniProtKB-KW"/>
</dbReference>
<dbReference type="Gene3D" id="2.60.120.620">
    <property type="entry name" value="q2cbj1_9rhob like domain"/>
    <property type="match status" value="1"/>
</dbReference>
<evidence type="ECO:0000313" key="9">
    <source>
        <dbReference type="Proteomes" id="UP000001593"/>
    </source>
</evidence>
<dbReference type="InterPro" id="IPR045054">
    <property type="entry name" value="P4HA-like"/>
</dbReference>
<dbReference type="SMART" id="SM00702">
    <property type="entry name" value="P4Hc"/>
    <property type="match status" value="1"/>
</dbReference>
<feature type="domain" description="Fe2OG dioxygenase" evidence="7">
    <location>
        <begin position="49"/>
        <end position="192"/>
    </location>
</feature>
<dbReference type="Proteomes" id="UP000001593">
    <property type="component" value="Unassembled WGS sequence"/>
</dbReference>
<protein>
    <recommendedName>
        <fullName evidence="7">Fe2OG dioxygenase domain-containing protein</fullName>
    </recommendedName>
</protein>
<dbReference type="PANTHER" id="PTHR10869">
    <property type="entry name" value="PROLYL 4-HYDROXYLASE ALPHA SUBUNIT"/>
    <property type="match status" value="1"/>
</dbReference>
<sequence>DKLRKVPHLRSRHSEQAWMFHDNPKYPLLADLHGRLSRLTGLPKYMIRNSEPIQVVKYKEHGHYHAHHDSDELNATLPCCSFHKEENCRLCRYMTVLFFLNEPEEGGQTAFPYANNDTFTEEGLRRERRKVNLARHCKDANVVIKPKRGMAVMWYNHEREPSSGWLGKLDRRTYHGGCDVIKGEKWIANAWL</sequence>
<dbReference type="PANTHER" id="PTHR10869:SF246">
    <property type="entry name" value="TRANSMEMBRANE PROLYL 4-HYDROXYLASE"/>
    <property type="match status" value="1"/>
</dbReference>
<feature type="non-terminal residue" evidence="8">
    <location>
        <position position="1"/>
    </location>
</feature>
<dbReference type="Pfam" id="PF13640">
    <property type="entry name" value="2OG-FeII_Oxy_3"/>
    <property type="match status" value="1"/>
</dbReference>
<keyword evidence="5" id="KW-0560">Oxidoreductase</keyword>
<keyword evidence="6" id="KW-0408">Iron</keyword>
<dbReference type="InterPro" id="IPR005123">
    <property type="entry name" value="Oxoglu/Fe-dep_dioxygenase_dom"/>
</dbReference>
<dbReference type="AlphaFoldDB" id="A7RK76"/>
<dbReference type="GO" id="GO:0004656">
    <property type="term" value="F:procollagen-proline 4-dioxygenase activity"/>
    <property type="evidence" value="ECO:0000318"/>
    <property type="project" value="GO_Central"/>
</dbReference>